<dbReference type="Proteomes" id="UP000199427">
    <property type="component" value="Unassembled WGS sequence"/>
</dbReference>
<keyword evidence="2" id="KW-1185">Reference proteome</keyword>
<dbReference type="Pfam" id="PF12389">
    <property type="entry name" value="Peptidase_M73"/>
    <property type="match status" value="1"/>
</dbReference>
<dbReference type="InterPro" id="IPR022121">
    <property type="entry name" value="Peptidase_M73_camelysin"/>
</dbReference>
<sequence>MSIKKKLGMGVLSATLGISLIGGGTFAYFSDTEETNNTFAAGTLDLNLKSTDDSEEVNVNIDNMKPGDWKVHQIRLYNDGSLNFKDVVMSSSYEVTDDKGDNDGEDFADHLHVNILDTATNTNIVSWTPLSEIDDTVLTENLEAGARQILRFDFKFIDNGEDQNKFQGDAIDLNLTFEASQEDGSLR</sequence>
<dbReference type="AlphaFoldDB" id="A0A1H9E0V7"/>
<proteinExistence type="predicted"/>
<protein>
    <submittedName>
        <fullName evidence="1">SipW-cognate class signal peptide</fullName>
    </submittedName>
</protein>
<evidence type="ECO:0000313" key="1">
    <source>
        <dbReference type="EMBL" id="SEQ19305.1"/>
    </source>
</evidence>
<dbReference type="EMBL" id="FOES01000008">
    <property type="protein sequence ID" value="SEQ19305.1"/>
    <property type="molecule type" value="Genomic_DNA"/>
</dbReference>
<gene>
    <name evidence="1" type="ORF">SAMN05216362_10828</name>
</gene>
<dbReference type="RefSeq" id="WP_091773097.1">
    <property type="nucleotide sequence ID" value="NZ_FOES01000008.1"/>
</dbReference>
<evidence type="ECO:0000313" key="2">
    <source>
        <dbReference type="Proteomes" id="UP000199427"/>
    </source>
</evidence>
<dbReference type="STRING" id="571933.SAMN05216362_10828"/>
<accession>A0A1H9E0V7</accession>
<organism evidence="1 2">
    <name type="scientific">Piscibacillus halophilus</name>
    <dbReference type="NCBI Taxonomy" id="571933"/>
    <lineage>
        <taxon>Bacteria</taxon>
        <taxon>Bacillati</taxon>
        <taxon>Bacillota</taxon>
        <taxon>Bacilli</taxon>
        <taxon>Bacillales</taxon>
        <taxon>Bacillaceae</taxon>
        <taxon>Piscibacillus</taxon>
    </lineage>
</organism>
<name>A0A1H9E0V7_9BACI</name>
<reference evidence="1 2" key="1">
    <citation type="submission" date="2016-10" db="EMBL/GenBank/DDBJ databases">
        <authorList>
            <person name="de Groot N.N."/>
        </authorList>
    </citation>
    <scope>NUCLEOTIDE SEQUENCE [LARGE SCALE GENOMIC DNA]</scope>
    <source>
        <strain evidence="1 2">DSM 21633</strain>
    </source>
</reference>
<dbReference type="NCBIfam" id="TIGR04088">
    <property type="entry name" value="cognate_SipW"/>
    <property type="match status" value="1"/>
</dbReference>
<dbReference type="InterPro" id="IPR023833">
    <property type="entry name" value="Signal_pept_SipW-depend-type"/>
</dbReference>
<dbReference type="OrthoDB" id="2660939at2"/>